<dbReference type="PROSITE" id="PS00218">
    <property type="entry name" value="AMINO_ACID_PERMEASE_1"/>
    <property type="match status" value="1"/>
</dbReference>
<feature type="transmembrane region" description="Helical" evidence="6">
    <location>
        <begin position="39"/>
        <end position="62"/>
    </location>
</feature>
<keyword evidence="5 6" id="KW-0472">Membrane</keyword>
<evidence type="ECO:0000256" key="1">
    <source>
        <dbReference type="ARBA" id="ARBA00004141"/>
    </source>
</evidence>
<sequence length="532" mass="57123">MTSSMAAEAALGDKSQADQTLETLGYVPELSRNRSTWHVVFMCFILSSVPYGLSTTFGYPLAGGGPANIIWGWVIVCLIILCVAASLAEITSVFPTAGGVYYQTFALSPPWCRRVASWVCGWAYVTGNITITLAVNFGTCLFFIGCLNVFHYADGTGIADNFQVWHTYLIFLAITVVTHAIPAFANKYLPLLETAAIFLTMVGVVAMMITLLVVAKEGRHEAKWVFGHFEPQSGWPDGWSFCIGLLQAAYATSATGMIISMCEEVREPAVQVPKAMVGTVAINLFAGLATLIPMCFVLPDLQYLYNLSDGQPVPPTFLQATGSEVGAFLLLLPLVLLGIICGVGCVTATSRCTWAFARDGAIPGAALWKTVNQRLDVPINAMMLGMVVELLLGLIYFGSSAAYNAFSGVGVILLTLSYACPVAVSLILRGRQDVKNGNFNLGPLGVFCNVVTIAWTLLAIPLFCMPTSIPVDLETMNYACVVFVGVIVTSGLWYLVWGHKNYVGPPSDAVDAVDLTDDDQPIKTSSNVVKTT</sequence>
<dbReference type="EMBL" id="KZ559147">
    <property type="protein sequence ID" value="PLB36857.1"/>
    <property type="molecule type" value="Genomic_DNA"/>
</dbReference>
<dbReference type="Gene3D" id="1.20.1740.10">
    <property type="entry name" value="Amino acid/polyamine transporter I"/>
    <property type="match status" value="1"/>
</dbReference>
<dbReference type="OrthoDB" id="3900342at2759"/>
<dbReference type="RefSeq" id="XP_024670869.1">
    <property type="nucleotide sequence ID" value="XM_024819074.1"/>
</dbReference>
<dbReference type="GO" id="GO:0006865">
    <property type="term" value="P:amino acid transport"/>
    <property type="evidence" value="ECO:0007669"/>
    <property type="project" value="InterPro"/>
</dbReference>
<gene>
    <name evidence="7" type="ORF">BDW47DRAFT_45393</name>
</gene>
<dbReference type="PANTHER" id="PTHR45649:SF23">
    <property type="entry name" value="TRANSPORTER, PUTATIVE (EUROFUNG)-RELATED"/>
    <property type="match status" value="1"/>
</dbReference>
<feature type="transmembrane region" description="Helical" evidence="6">
    <location>
        <begin position="68"/>
        <end position="88"/>
    </location>
</feature>
<evidence type="ECO:0000313" key="7">
    <source>
        <dbReference type="EMBL" id="PLB36857.1"/>
    </source>
</evidence>
<organism evidence="7 8">
    <name type="scientific">Aspergillus candidus</name>
    <dbReference type="NCBI Taxonomy" id="41067"/>
    <lineage>
        <taxon>Eukaryota</taxon>
        <taxon>Fungi</taxon>
        <taxon>Dikarya</taxon>
        <taxon>Ascomycota</taxon>
        <taxon>Pezizomycotina</taxon>
        <taxon>Eurotiomycetes</taxon>
        <taxon>Eurotiomycetidae</taxon>
        <taxon>Eurotiales</taxon>
        <taxon>Aspergillaceae</taxon>
        <taxon>Aspergillus</taxon>
        <taxon>Aspergillus subgen. Circumdati</taxon>
    </lineage>
</organism>
<feature type="transmembrane region" description="Helical" evidence="6">
    <location>
        <begin position="196"/>
        <end position="215"/>
    </location>
</feature>
<feature type="transmembrane region" description="Helical" evidence="6">
    <location>
        <begin position="165"/>
        <end position="184"/>
    </location>
</feature>
<evidence type="ECO:0000256" key="3">
    <source>
        <dbReference type="ARBA" id="ARBA00022692"/>
    </source>
</evidence>
<dbReference type="GeneID" id="36526234"/>
<feature type="transmembrane region" description="Helical" evidence="6">
    <location>
        <begin position="379"/>
        <end position="399"/>
    </location>
</feature>
<dbReference type="InterPro" id="IPR004840">
    <property type="entry name" value="Amino_acid_permease_CS"/>
</dbReference>
<dbReference type="GO" id="GO:0016020">
    <property type="term" value="C:membrane"/>
    <property type="evidence" value="ECO:0007669"/>
    <property type="project" value="UniProtKB-SubCell"/>
</dbReference>
<protein>
    <submittedName>
        <fullName evidence="7">Putative amino acid permease</fullName>
    </submittedName>
</protein>
<feature type="transmembrane region" description="Helical" evidence="6">
    <location>
        <begin position="133"/>
        <end position="153"/>
    </location>
</feature>
<feature type="transmembrane region" description="Helical" evidence="6">
    <location>
        <begin position="280"/>
        <end position="305"/>
    </location>
</feature>
<dbReference type="STRING" id="41067.A0A2I2F8A1"/>
<dbReference type="AlphaFoldDB" id="A0A2I2F8A1"/>
<dbReference type="Proteomes" id="UP000234585">
    <property type="component" value="Unassembled WGS sequence"/>
</dbReference>
<accession>A0A2I2F8A1</accession>
<dbReference type="GO" id="GO:0022857">
    <property type="term" value="F:transmembrane transporter activity"/>
    <property type="evidence" value="ECO:0007669"/>
    <property type="project" value="InterPro"/>
</dbReference>
<comment type="subcellular location">
    <subcellularLocation>
        <location evidence="1">Membrane</location>
        <topology evidence="1">Multi-pass membrane protein</topology>
    </subcellularLocation>
</comment>
<feature type="transmembrane region" description="Helical" evidence="6">
    <location>
        <begin position="405"/>
        <end position="428"/>
    </location>
</feature>
<feature type="transmembrane region" description="Helical" evidence="6">
    <location>
        <begin position="440"/>
        <end position="463"/>
    </location>
</feature>
<dbReference type="PIRSF" id="PIRSF006060">
    <property type="entry name" value="AA_transporter"/>
    <property type="match status" value="1"/>
</dbReference>
<proteinExistence type="predicted"/>
<reference evidence="7 8" key="1">
    <citation type="submission" date="2017-12" db="EMBL/GenBank/DDBJ databases">
        <authorList>
            <consortium name="DOE Joint Genome Institute"/>
            <person name="Haridas S."/>
            <person name="Kjaerbolling I."/>
            <person name="Vesth T.C."/>
            <person name="Frisvad J.C."/>
            <person name="Nybo J.L."/>
            <person name="Theobald S."/>
            <person name="Kuo A."/>
            <person name="Bowyer P."/>
            <person name="Matsuda Y."/>
            <person name="Mondo S."/>
            <person name="Lyhne E.K."/>
            <person name="Kogle M.E."/>
            <person name="Clum A."/>
            <person name="Lipzen A."/>
            <person name="Salamov A."/>
            <person name="Ngan C.Y."/>
            <person name="Daum C."/>
            <person name="Chiniquy J."/>
            <person name="Barry K."/>
            <person name="LaButti K."/>
            <person name="Simmons B.A."/>
            <person name="Magnuson J.K."/>
            <person name="Mortensen U.H."/>
            <person name="Larsen T.O."/>
            <person name="Grigoriev I.V."/>
            <person name="Baker S.E."/>
            <person name="Andersen M.R."/>
            <person name="Nordberg H.P."/>
            <person name="Cantor M.N."/>
            <person name="Hua S.X."/>
        </authorList>
    </citation>
    <scope>NUCLEOTIDE SEQUENCE [LARGE SCALE GENOMIC DNA]</scope>
    <source>
        <strain evidence="7 8">CBS 102.13</strain>
    </source>
</reference>
<feature type="transmembrane region" description="Helical" evidence="6">
    <location>
        <begin position="325"/>
        <end position="348"/>
    </location>
</feature>
<evidence type="ECO:0000256" key="2">
    <source>
        <dbReference type="ARBA" id="ARBA00022448"/>
    </source>
</evidence>
<keyword evidence="4 6" id="KW-1133">Transmembrane helix</keyword>
<name>A0A2I2F8A1_ASPCN</name>
<keyword evidence="2" id="KW-0813">Transport</keyword>
<evidence type="ECO:0000256" key="6">
    <source>
        <dbReference type="SAM" id="Phobius"/>
    </source>
</evidence>
<keyword evidence="3 6" id="KW-0812">Transmembrane</keyword>
<dbReference type="Pfam" id="PF13520">
    <property type="entry name" value="AA_permease_2"/>
    <property type="match status" value="1"/>
</dbReference>
<evidence type="ECO:0000313" key="8">
    <source>
        <dbReference type="Proteomes" id="UP000234585"/>
    </source>
</evidence>
<evidence type="ECO:0000256" key="4">
    <source>
        <dbReference type="ARBA" id="ARBA00022989"/>
    </source>
</evidence>
<dbReference type="InterPro" id="IPR002293">
    <property type="entry name" value="AA/rel_permease1"/>
</dbReference>
<feature type="transmembrane region" description="Helical" evidence="6">
    <location>
        <begin position="475"/>
        <end position="497"/>
    </location>
</feature>
<keyword evidence="8" id="KW-1185">Reference proteome</keyword>
<evidence type="ECO:0000256" key="5">
    <source>
        <dbReference type="ARBA" id="ARBA00023136"/>
    </source>
</evidence>
<dbReference type="PANTHER" id="PTHR45649">
    <property type="entry name" value="AMINO-ACID PERMEASE BAT1"/>
    <property type="match status" value="1"/>
</dbReference>